<reference evidence="1" key="1">
    <citation type="submission" date="2019-03" db="EMBL/GenBank/DDBJ databases">
        <title>WGS assembly of Setaria viridis.</title>
        <authorList>
            <person name="Huang P."/>
            <person name="Jenkins J."/>
            <person name="Grimwood J."/>
            <person name="Barry K."/>
            <person name="Healey A."/>
            <person name="Mamidi S."/>
            <person name="Sreedasyam A."/>
            <person name="Shu S."/>
            <person name="Feldman M."/>
            <person name="Wu J."/>
            <person name="Yu Y."/>
            <person name="Chen C."/>
            <person name="Johnson J."/>
            <person name="Rokhsar D."/>
            <person name="Baxter I."/>
            <person name="Schmutz J."/>
            <person name="Brutnell T."/>
            <person name="Kellogg E."/>
        </authorList>
    </citation>
    <scope>NUCLEOTIDE SEQUENCE [LARGE SCALE GENOMIC DNA]</scope>
</reference>
<gene>
    <name evidence="1" type="ORF">SEVIR_7G129400v2</name>
</gene>
<evidence type="ECO:0000313" key="2">
    <source>
        <dbReference type="Proteomes" id="UP000298652"/>
    </source>
</evidence>
<accession>A0A4U6TPU5</accession>
<proteinExistence type="predicted"/>
<dbReference type="OMA" id="GQCGWIG"/>
<dbReference type="Proteomes" id="UP000298652">
    <property type="component" value="Chromosome 7"/>
</dbReference>
<dbReference type="PANTHER" id="PTHR35503:SF2">
    <property type="entry name" value="OS04G0455700 PROTEIN"/>
    <property type="match status" value="1"/>
</dbReference>
<sequence>MESLRGQPSLELGVKVVRVAGLDQADHQLDGGGRGALFVRYYVPAGDGRRRLRVDTREVPFPCGCGGGDPSWGDLVRFERWGAERGAAPGGAGIAFELRWRPRPSSPSGLAAALLGAAGTRRRRASRVLARAELAWPEDAAAERWLALSPAGRELGGGKAPRLLVEVTTVRAAAAGGGAKGTKRPGCRNECCGAGERCGQCGWVGNEEDMFLAATFSH</sequence>
<evidence type="ECO:0000313" key="1">
    <source>
        <dbReference type="EMBL" id="TKW04750.1"/>
    </source>
</evidence>
<name>A0A4U6TPU5_SETVI</name>
<dbReference type="PANTHER" id="PTHR35503">
    <property type="entry name" value="OSJNBA0006M15.15 PROTEIN"/>
    <property type="match status" value="1"/>
</dbReference>
<dbReference type="Gramene" id="TKW04750">
    <property type="protein sequence ID" value="TKW04750"/>
    <property type="gene ID" value="SEVIR_7G129400v2"/>
</dbReference>
<keyword evidence="2" id="KW-1185">Reference proteome</keyword>
<protein>
    <submittedName>
        <fullName evidence="1">Uncharacterized protein</fullName>
    </submittedName>
</protein>
<organism evidence="1 2">
    <name type="scientific">Setaria viridis</name>
    <name type="common">Green bristlegrass</name>
    <name type="synonym">Setaria italica subsp. viridis</name>
    <dbReference type="NCBI Taxonomy" id="4556"/>
    <lineage>
        <taxon>Eukaryota</taxon>
        <taxon>Viridiplantae</taxon>
        <taxon>Streptophyta</taxon>
        <taxon>Embryophyta</taxon>
        <taxon>Tracheophyta</taxon>
        <taxon>Spermatophyta</taxon>
        <taxon>Magnoliopsida</taxon>
        <taxon>Liliopsida</taxon>
        <taxon>Poales</taxon>
        <taxon>Poaceae</taxon>
        <taxon>PACMAD clade</taxon>
        <taxon>Panicoideae</taxon>
        <taxon>Panicodae</taxon>
        <taxon>Paniceae</taxon>
        <taxon>Cenchrinae</taxon>
        <taxon>Setaria</taxon>
    </lineage>
</organism>
<dbReference type="AlphaFoldDB" id="A0A4U6TPU5"/>
<dbReference type="EMBL" id="CM016558">
    <property type="protein sequence ID" value="TKW04750.1"/>
    <property type="molecule type" value="Genomic_DNA"/>
</dbReference>